<keyword evidence="4" id="KW-1185">Reference proteome</keyword>
<keyword evidence="2" id="KW-0812">Transmembrane</keyword>
<evidence type="ECO:0000256" key="2">
    <source>
        <dbReference type="SAM" id="Phobius"/>
    </source>
</evidence>
<proteinExistence type="predicted"/>
<dbReference type="EMBL" id="JAIWYP010000007">
    <property type="protein sequence ID" value="KAH3794670.1"/>
    <property type="molecule type" value="Genomic_DNA"/>
</dbReference>
<sequence>MFYDAQNLNYYAIQNTRDGAELTITSLTAQHYGTYTCAEIHDTENNATLQVYGSKKDANHTIAYTVASIGAFIVVVCAFTIWCIRCKQPASNTYFAVARNHDNSLTTSGNEENKIQQVRIVVPEQDNLDAQNRGPQDVNDISRHVQTSDDEIARPNDKTYKQPTILPPKKTQRQGRTGFSTWGPTRSRDNGENILSIFKRSDSLKNVNVGFLKSQFEEKEKQNRPTANINST</sequence>
<evidence type="ECO:0000256" key="1">
    <source>
        <dbReference type="SAM" id="MobiDB-lite"/>
    </source>
</evidence>
<evidence type="ECO:0000313" key="3">
    <source>
        <dbReference type="EMBL" id="KAH3794670.1"/>
    </source>
</evidence>
<protein>
    <submittedName>
        <fullName evidence="3">Uncharacterized protein</fullName>
    </submittedName>
</protein>
<accession>A0A9D4FDJ3</accession>
<reference evidence="3" key="2">
    <citation type="submission" date="2020-11" db="EMBL/GenBank/DDBJ databases">
        <authorList>
            <person name="McCartney M.A."/>
            <person name="Auch B."/>
            <person name="Kono T."/>
            <person name="Mallez S."/>
            <person name="Becker A."/>
            <person name="Gohl D.M."/>
            <person name="Silverstein K.A.T."/>
            <person name="Koren S."/>
            <person name="Bechman K.B."/>
            <person name="Herman A."/>
            <person name="Abrahante J.E."/>
            <person name="Garbe J."/>
        </authorList>
    </citation>
    <scope>NUCLEOTIDE SEQUENCE</scope>
    <source>
        <strain evidence="3">Duluth1</strain>
        <tissue evidence="3">Whole animal</tissue>
    </source>
</reference>
<feature type="region of interest" description="Disordered" evidence="1">
    <location>
        <begin position="154"/>
        <end position="187"/>
    </location>
</feature>
<name>A0A9D4FDJ3_DREPO</name>
<comment type="caution">
    <text evidence="3">The sequence shown here is derived from an EMBL/GenBank/DDBJ whole genome shotgun (WGS) entry which is preliminary data.</text>
</comment>
<dbReference type="Proteomes" id="UP000828390">
    <property type="component" value="Unassembled WGS sequence"/>
</dbReference>
<gene>
    <name evidence="3" type="ORF">DPMN_148208</name>
</gene>
<organism evidence="3 4">
    <name type="scientific">Dreissena polymorpha</name>
    <name type="common">Zebra mussel</name>
    <name type="synonym">Mytilus polymorpha</name>
    <dbReference type="NCBI Taxonomy" id="45954"/>
    <lineage>
        <taxon>Eukaryota</taxon>
        <taxon>Metazoa</taxon>
        <taxon>Spiralia</taxon>
        <taxon>Lophotrochozoa</taxon>
        <taxon>Mollusca</taxon>
        <taxon>Bivalvia</taxon>
        <taxon>Autobranchia</taxon>
        <taxon>Heteroconchia</taxon>
        <taxon>Euheterodonta</taxon>
        <taxon>Imparidentia</taxon>
        <taxon>Neoheterodontei</taxon>
        <taxon>Myida</taxon>
        <taxon>Dreissenoidea</taxon>
        <taxon>Dreissenidae</taxon>
        <taxon>Dreissena</taxon>
    </lineage>
</organism>
<feature type="compositionally biased region" description="Polar residues" evidence="1">
    <location>
        <begin position="174"/>
        <end position="184"/>
    </location>
</feature>
<evidence type="ECO:0000313" key="4">
    <source>
        <dbReference type="Proteomes" id="UP000828390"/>
    </source>
</evidence>
<keyword evidence="2" id="KW-0472">Membrane</keyword>
<dbReference type="AlphaFoldDB" id="A0A9D4FDJ3"/>
<reference evidence="3" key="1">
    <citation type="journal article" date="2019" name="bioRxiv">
        <title>The Genome of the Zebra Mussel, Dreissena polymorpha: A Resource for Invasive Species Research.</title>
        <authorList>
            <person name="McCartney M.A."/>
            <person name="Auch B."/>
            <person name="Kono T."/>
            <person name="Mallez S."/>
            <person name="Zhang Y."/>
            <person name="Obille A."/>
            <person name="Becker A."/>
            <person name="Abrahante J.E."/>
            <person name="Garbe J."/>
            <person name="Badalamenti J.P."/>
            <person name="Herman A."/>
            <person name="Mangelson H."/>
            <person name="Liachko I."/>
            <person name="Sullivan S."/>
            <person name="Sone E.D."/>
            <person name="Koren S."/>
            <person name="Silverstein K.A.T."/>
            <person name="Beckman K.B."/>
            <person name="Gohl D.M."/>
        </authorList>
    </citation>
    <scope>NUCLEOTIDE SEQUENCE</scope>
    <source>
        <strain evidence="3">Duluth1</strain>
        <tissue evidence="3">Whole animal</tissue>
    </source>
</reference>
<keyword evidence="2" id="KW-1133">Transmembrane helix</keyword>
<feature type="transmembrane region" description="Helical" evidence="2">
    <location>
        <begin position="62"/>
        <end position="84"/>
    </location>
</feature>